<evidence type="ECO:0000256" key="2">
    <source>
        <dbReference type="SAM" id="Phobius"/>
    </source>
</evidence>
<name>A0ABR1XI20_9PEZI</name>
<sequence length="340" mass="38690">MPALMGGIDCHIPHGRLFRLSLHTQPSHHYPPLLHITRYVGLSCVGLRGVCNYRPLLLSFVFRPLSLFRAIIIPHSLSFFLSSHISLSRAVALSLYPIIVRHWHYAEDQYRQSHAGMLAKDSYTPPPLPLSLSSLFGFPNISTQSHLLHSRHRAVFLASGRSRLAPHRSVQLSCTKIPRRDGARRKTGERRTAEFEFFRLFVCLLVCSPLLSLMLLSFSFLPFLFFFFSFLAPFAFFIVVVFGVYAWLATVFFEFAPVGHKKGGVDTVARKTMNGGVQEPERRREHRRSRDRSGLAEDGRHEKEQGGRADKKRVEHITITSTPPCTHVTRARLMVCKISD</sequence>
<keyword evidence="2" id="KW-1133">Transmembrane helix</keyword>
<dbReference type="Proteomes" id="UP001456524">
    <property type="component" value="Unassembled WGS sequence"/>
</dbReference>
<proteinExistence type="predicted"/>
<reference evidence="3 4" key="1">
    <citation type="journal article" date="2022" name="G3 (Bethesda)">
        <title>Enemy or ally: a genomic approach to elucidate the lifestyle of Phyllosticta citrichinaensis.</title>
        <authorList>
            <person name="Buijs V.A."/>
            <person name="Groenewald J.Z."/>
            <person name="Haridas S."/>
            <person name="LaButti K.M."/>
            <person name="Lipzen A."/>
            <person name="Martin F.M."/>
            <person name="Barry K."/>
            <person name="Grigoriev I.V."/>
            <person name="Crous P.W."/>
            <person name="Seidl M.F."/>
        </authorList>
    </citation>
    <scope>NUCLEOTIDE SEQUENCE [LARGE SCALE GENOMIC DNA]</scope>
    <source>
        <strain evidence="3 4">CBS 129764</strain>
    </source>
</reference>
<keyword evidence="4" id="KW-1185">Reference proteome</keyword>
<evidence type="ECO:0000313" key="4">
    <source>
        <dbReference type="Proteomes" id="UP001456524"/>
    </source>
</evidence>
<gene>
    <name evidence="3" type="ORF">IWX90DRAFT_45355</name>
</gene>
<evidence type="ECO:0000256" key="1">
    <source>
        <dbReference type="SAM" id="MobiDB-lite"/>
    </source>
</evidence>
<feature type="transmembrane region" description="Helical" evidence="2">
    <location>
        <begin position="200"/>
        <end position="228"/>
    </location>
</feature>
<protein>
    <recommendedName>
        <fullName evidence="5">Transmembrane protein</fullName>
    </recommendedName>
</protein>
<evidence type="ECO:0000313" key="3">
    <source>
        <dbReference type="EMBL" id="KAK8155687.1"/>
    </source>
</evidence>
<feature type="compositionally biased region" description="Basic and acidic residues" evidence="1">
    <location>
        <begin position="291"/>
        <end position="315"/>
    </location>
</feature>
<comment type="caution">
    <text evidence="3">The sequence shown here is derived from an EMBL/GenBank/DDBJ whole genome shotgun (WGS) entry which is preliminary data.</text>
</comment>
<dbReference type="EMBL" id="JBBWUH010000010">
    <property type="protein sequence ID" value="KAK8155687.1"/>
    <property type="molecule type" value="Genomic_DNA"/>
</dbReference>
<keyword evidence="2" id="KW-0472">Membrane</keyword>
<accession>A0ABR1XI20</accession>
<keyword evidence="2" id="KW-0812">Transmembrane</keyword>
<feature type="region of interest" description="Disordered" evidence="1">
    <location>
        <begin position="272"/>
        <end position="315"/>
    </location>
</feature>
<organism evidence="3 4">
    <name type="scientific">Phyllosticta citrichinensis</name>
    <dbReference type="NCBI Taxonomy" id="1130410"/>
    <lineage>
        <taxon>Eukaryota</taxon>
        <taxon>Fungi</taxon>
        <taxon>Dikarya</taxon>
        <taxon>Ascomycota</taxon>
        <taxon>Pezizomycotina</taxon>
        <taxon>Dothideomycetes</taxon>
        <taxon>Dothideomycetes incertae sedis</taxon>
        <taxon>Botryosphaeriales</taxon>
        <taxon>Phyllostictaceae</taxon>
        <taxon>Phyllosticta</taxon>
    </lineage>
</organism>
<evidence type="ECO:0008006" key="5">
    <source>
        <dbReference type="Google" id="ProtNLM"/>
    </source>
</evidence>
<feature type="transmembrane region" description="Helical" evidence="2">
    <location>
        <begin position="234"/>
        <end position="253"/>
    </location>
</feature>